<proteinExistence type="predicted"/>
<dbReference type="EMBL" id="JANAWD010000501">
    <property type="protein sequence ID" value="KAJ3478560.1"/>
    <property type="molecule type" value="Genomic_DNA"/>
</dbReference>
<sequence length="335" mass="37912">MGQYWTIYDLDNRVRFMYLGNLGEGLFAATDIPIALITRYTARKPHIVVDYVNGSRGLFKLPPELICMILESIDRLHDAIAFVMTSKMVYTLGFTHVQGRLIERTFPSCGSRIVCLGDHAQDDDLPDGITSEDLAEVAIWKKSHPTFSGSPHGYKTYASESFLSSSSPQYETIPSNLVRKYWIKDLRRDNNLLSGPWLEALDELMNLSTPRGERVLCNLTKREYVDGPKAKGMVKYRIGSDIEDLLGVILRCKICWSSDPSISMSYNPGDSIHRGKWAADRFEVTSKDRLVSLIETGKKEWKDITKEAVGEVEDAWKAFWALYSDEDDEDGDGDD</sequence>
<protein>
    <submittedName>
        <fullName evidence="1">Uncharacterized protein</fullName>
    </submittedName>
</protein>
<dbReference type="AlphaFoldDB" id="A0AAD5YAS0"/>
<accession>A0AAD5YAS0</accession>
<gene>
    <name evidence="1" type="ORF">NLI96_g9667</name>
</gene>
<keyword evidence="2" id="KW-1185">Reference proteome</keyword>
<name>A0AAD5YAS0_9APHY</name>
<evidence type="ECO:0000313" key="2">
    <source>
        <dbReference type="Proteomes" id="UP001212997"/>
    </source>
</evidence>
<reference evidence="1" key="1">
    <citation type="submission" date="2022-07" db="EMBL/GenBank/DDBJ databases">
        <title>Genome Sequence of Physisporinus lineatus.</title>
        <authorList>
            <person name="Buettner E."/>
        </authorList>
    </citation>
    <scope>NUCLEOTIDE SEQUENCE</scope>
    <source>
        <strain evidence="1">VT162</strain>
    </source>
</reference>
<organism evidence="1 2">
    <name type="scientific">Meripilus lineatus</name>
    <dbReference type="NCBI Taxonomy" id="2056292"/>
    <lineage>
        <taxon>Eukaryota</taxon>
        <taxon>Fungi</taxon>
        <taxon>Dikarya</taxon>
        <taxon>Basidiomycota</taxon>
        <taxon>Agaricomycotina</taxon>
        <taxon>Agaricomycetes</taxon>
        <taxon>Polyporales</taxon>
        <taxon>Meripilaceae</taxon>
        <taxon>Meripilus</taxon>
    </lineage>
</organism>
<evidence type="ECO:0000313" key="1">
    <source>
        <dbReference type="EMBL" id="KAJ3478560.1"/>
    </source>
</evidence>
<comment type="caution">
    <text evidence="1">The sequence shown here is derived from an EMBL/GenBank/DDBJ whole genome shotgun (WGS) entry which is preliminary data.</text>
</comment>
<dbReference type="Proteomes" id="UP001212997">
    <property type="component" value="Unassembled WGS sequence"/>
</dbReference>